<evidence type="ECO:0000313" key="5">
    <source>
        <dbReference type="Proteomes" id="UP001595455"/>
    </source>
</evidence>
<evidence type="ECO:0000313" key="3">
    <source>
        <dbReference type="EMBL" id="RFC82637.1"/>
    </source>
</evidence>
<dbReference type="Proteomes" id="UP001595455">
    <property type="component" value="Unassembled WGS sequence"/>
</dbReference>
<dbReference type="InterPro" id="IPR037135">
    <property type="entry name" value="DUF1653-like_dom_sf"/>
</dbReference>
<reference evidence="2" key="1">
    <citation type="journal article" date="2014" name="Int. J. Syst. Evol. Microbiol.">
        <title>Complete genome of a new Firmicutes species belonging to the dominant human colonic microbiota ('Ruminococcus bicirculans') reveals two chromosomes and a selective capacity to utilize plant glucans.</title>
        <authorList>
            <consortium name="NISC Comparative Sequencing Program"/>
            <person name="Wegmann U."/>
            <person name="Louis P."/>
            <person name="Goesmann A."/>
            <person name="Henrissat B."/>
            <person name="Duncan S.H."/>
            <person name="Flint H.J."/>
        </authorList>
    </citation>
    <scope>NUCLEOTIDE SEQUENCE</scope>
    <source>
        <strain evidence="2">KCTC 62575</strain>
    </source>
</reference>
<dbReference type="EMBL" id="JBHRSF010000015">
    <property type="protein sequence ID" value="MFC2995117.1"/>
    <property type="molecule type" value="Genomic_DNA"/>
</dbReference>
<dbReference type="InterPro" id="IPR023387">
    <property type="entry name" value="DUF1653-like_dom"/>
</dbReference>
<dbReference type="OrthoDB" id="371169at2"/>
<name>A0A371YMD6_9GAMM</name>
<dbReference type="Pfam" id="PF07866">
    <property type="entry name" value="DUF1653"/>
    <property type="match status" value="1"/>
</dbReference>
<dbReference type="AlphaFoldDB" id="A0A371YMD6"/>
<evidence type="ECO:0000313" key="4">
    <source>
        <dbReference type="Proteomes" id="UP000240957"/>
    </source>
</evidence>
<dbReference type="Gene3D" id="2.30.30.320">
    <property type="entry name" value="DUF1653-like domain"/>
    <property type="match status" value="1"/>
</dbReference>
<comment type="caution">
    <text evidence="3">The sequence shown here is derived from an EMBL/GenBank/DDBJ whole genome shotgun (WGS) entry which is preliminary data.</text>
</comment>
<dbReference type="Proteomes" id="UP000240957">
    <property type="component" value="Unassembled WGS sequence"/>
</dbReference>
<reference evidence="2" key="4">
    <citation type="submission" date="2024-09" db="EMBL/GenBank/DDBJ databases">
        <authorList>
            <person name="Sun Q."/>
            <person name="Mori K."/>
        </authorList>
    </citation>
    <scope>NUCLEOTIDE SEQUENCE</scope>
    <source>
        <strain evidence="2">KCTC 62575</strain>
    </source>
</reference>
<sequence>MKQGIYRHYKGKLYQVLHVAQHSETQEKLVVYQCLYGDFSIWVRPFDMFNESIELENGTVQPRFEFINEFESIL</sequence>
<evidence type="ECO:0000259" key="1">
    <source>
        <dbReference type="Pfam" id="PF07866"/>
    </source>
</evidence>
<organism evidence="3 4">
    <name type="scientific">Acinetobacter sichuanensis</name>
    <dbReference type="NCBI Taxonomy" id="2136183"/>
    <lineage>
        <taxon>Bacteria</taxon>
        <taxon>Pseudomonadati</taxon>
        <taxon>Pseudomonadota</taxon>
        <taxon>Gammaproteobacteria</taxon>
        <taxon>Moraxellales</taxon>
        <taxon>Moraxellaceae</taxon>
        <taxon>Acinetobacter</taxon>
    </lineage>
</organism>
<keyword evidence="5" id="KW-1185">Reference proteome</keyword>
<feature type="domain" description="DUF1653" evidence="1">
    <location>
        <begin position="4"/>
        <end position="65"/>
    </location>
</feature>
<accession>A0A371YMD6</accession>
<proteinExistence type="predicted"/>
<reference evidence="3 4" key="2">
    <citation type="submission" date="2018-08" db="EMBL/GenBank/DDBJ databases">
        <title>The draft genome of Acinetobacter sichuanensis strain WCHAc060041.</title>
        <authorList>
            <person name="Qin J."/>
            <person name="Feng Y."/>
            <person name="Zong Z."/>
        </authorList>
    </citation>
    <scope>NUCLEOTIDE SEQUENCE [LARGE SCALE GENOMIC DNA]</scope>
    <source>
        <strain evidence="3 4">WCHAc060041</strain>
    </source>
</reference>
<reference evidence="5" key="3">
    <citation type="journal article" date="2019" name="Int. J. Syst. Evol. Microbiol.">
        <title>The Global Catalogue of Microorganisms (GCM) 10K type strain sequencing project: providing services to taxonomists for standard genome sequencing and annotation.</title>
        <authorList>
            <consortium name="The Broad Institute Genomics Platform"/>
            <consortium name="The Broad Institute Genome Sequencing Center for Infectious Disease"/>
            <person name="Wu L."/>
            <person name="Ma J."/>
        </authorList>
    </citation>
    <scope>NUCLEOTIDE SEQUENCE [LARGE SCALE GENOMIC DNA]</scope>
    <source>
        <strain evidence="5">KCTC 62575</strain>
    </source>
</reference>
<gene>
    <name evidence="2" type="ORF">ACFODO_07490</name>
    <name evidence="3" type="ORF">C9E89_015755</name>
</gene>
<evidence type="ECO:0000313" key="2">
    <source>
        <dbReference type="EMBL" id="MFC2995117.1"/>
    </source>
</evidence>
<dbReference type="EMBL" id="PYIX02000030">
    <property type="protein sequence ID" value="RFC82637.1"/>
    <property type="molecule type" value="Genomic_DNA"/>
</dbReference>
<dbReference type="RefSeq" id="WP_107009289.1">
    <property type="nucleotide sequence ID" value="NZ_JBHRSF010000015.1"/>
</dbReference>
<protein>
    <submittedName>
        <fullName evidence="3">DUF1653 domain-containing protein</fullName>
    </submittedName>
</protein>